<comment type="caution">
    <text evidence="1">The sequence shown here is derived from an EMBL/GenBank/DDBJ whole genome shotgun (WGS) entry which is preliminary data.</text>
</comment>
<accession>A0A225E3Z4</accession>
<dbReference type="SUPFAM" id="SSF52467">
    <property type="entry name" value="DHS-like NAD/FAD-binding domain"/>
    <property type="match status" value="1"/>
</dbReference>
<dbReference type="InterPro" id="IPR029035">
    <property type="entry name" value="DHS-like_NAD/FAD-binding_dom"/>
</dbReference>
<sequence>MSDERKNYDEVMDLIITAWHNGRTIVPLFGAGCSYDAGMPVVTGIQRYLYKFRCYLDKYLLMGASDILTDSRLRNSLFIKFLHKKLDLFKRTPSTFLHIFGWPGRFDIHAEIAATLSEYDVVEDRINKAKERIIASSRHRYQANRLKLCLDVYKQNKPNEPQYDFNYDINWYLEDWRDTISHFTDHDADLADALFSRLHIDRPPALAHQYAAFLTRLNVWTILLTFNFDQYFEIALRQQDIPHRVFALEEGMQFPGELLTRNTTAVLKLHGDTHRLLLDYRLEEPLTRDYLKRLQQCLQGRGSMPPLLVVLGCSGADRRVRSVVEHFANQKKQEELKTVAWIHFDKEAPDFFREDGIGSSVSACRALNPGYFLKALYGRMAGRYPASRVPYLTHSERPFGFDSGETGLKVRKKVLDQIKDQPFAVINGFDPAATHVVGCFPAEATASQHLAEFLRVHSGIHHVIWVDLEACYSLADVIVMIVDQAKRYDTATTPFAMGQDSVKPNQDGSCCNLDIDRNPLSDEVVDRAVQRVLRILQRAHFLLAFDGLETLTWPPTAHHGDVEKTRVYMGTHLKDVMAFFKRLASHRAKFHGSRVVISIDTPHPRHAPGLICPPCLDQGLIEKLKSDKAWIDLTTNSTVTVKDLLDDIGSNPNRDQAVFRLSCFRRTRNLVEIRQAFVDDANRCKDVIDACCIENRLLFHVEGDGLWMNRSRRNAIYSHFTNHTSQVRMDEVVRNEPNDDHPSGELARKNKFGEAVRQTFRAFTEHDCIATTYFETYLASKDAAAFFEYVYHRVSSIRYLSKTCVLVGVDCGAAQQALVKDDWTLRKNPNYGDDVGGMLWKDFFANTEDLSKQLAAVLQARYEFLLDAWRQSADSLRYQAPAGQIIFWVRWLLSDDFDRMFPEKLAGKIAGSQSAKLVLQRFLLELWGESAFERMDFYSAAAVFQDLERLEETSERKGRASLACQRALAYASAFSGDLDYQSAGSGISIDDKPGKLSLEARLWKMSAALAALETPIYTGDGKRIIHVTDAIKELRFRNTSAKYFQYASQHHVENDDLRIANMWIYIQDARLSAMQTSLGDSDNWQEIYKKIDLARALASDSAAHRQGIVELFAGVIVRQHIERLIFVTAPLPNLHFAIVKVRSLRSILDRARAHLRRGRRNTRWWRLYYRLEIRWALWEIIAIRWQIHLSNTESADRQRETLGLTPALAKLHETVRIAAAAIRSRLDLDLNHCANSYLQFHEQFPSLEQWWLAIRDVSILTSQEIACAFGDQIKFDLVDVQTVACEVFDSISKLCGVPVPGNRVPSRPLQSDLSMNLSWSDDRLYNIIQPLIVPYDIITGTTTTSYFSLVDPG</sequence>
<protein>
    <submittedName>
        <fullName evidence="1">Uncharacterized protein</fullName>
    </submittedName>
</protein>
<proteinExistence type="predicted"/>
<keyword evidence="2" id="KW-1185">Reference proteome</keyword>
<organism evidence="1 2">
    <name type="scientific">Fimbriiglobus ruber</name>
    <dbReference type="NCBI Taxonomy" id="1908690"/>
    <lineage>
        <taxon>Bacteria</taxon>
        <taxon>Pseudomonadati</taxon>
        <taxon>Planctomycetota</taxon>
        <taxon>Planctomycetia</taxon>
        <taxon>Gemmatales</taxon>
        <taxon>Gemmataceae</taxon>
        <taxon>Fimbriiglobus</taxon>
    </lineage>
</organism>
<dbReference type="Proteomes" id="UP000214646">
    <property type="component" value="Unassembled WGS sequence"/>
</dbReference>
<dbReference type="Pfam" id="PF13289">
    <property type="entry name" value="SIR2_2"/>
    <property type="match status" value="1"/>
</dbReference>
<evidence type="ECO:0000313" key="1">
    <source>
        <dbReference type="EMBL" id="OWK46474.1"/>
    </source>
</evidence>
<dbReference type="OrthoDB" id="278125at2"/>
<dbReference type="EMBL" id="NIDE01000001">
    <property type="protein sequence ID" value="OWK46474.1"/>
    <property type="molecule type" value="Genomic_DNA"/>
</dbReference>
<dbReference type="RefSeq" id="WP_088251694.1">
    <property type="nucleotide sequence ID" value="NZ_NIDE01000001.1"/>
</dbReference>
<evidence type="ECO:0000313" key="2">
    <source>
        <dbReference type="Proteomes" id="UP000214646"/>
    </source>
</evidence>
<name>A0A225E3Z4_9BACT</name>
<reference evidence="2" key="1">
    <citation type="submission" date="2017-06" db="EMBL/GenBank/DDBJ databases">
        <title>Genome analysis of Fimbriiglobus ruber SP5, the first member of the order Planctomycetales with confirmed chitinolytic capability.</title>
        <authorList>
            <person name="Ravin N.V."/>
            <person name="Rakitin A.L."/>
            <person name="Ivanova A.A."/>
            <person name="Beletsky A.V."/>
            <person name="Kulichevskaya I.S."/>
            <person name="Mardanov A.V."/>
            <person name="Dedysh S.N."/>
        </authorList>
    </citation>
    <scope>NUCLEOTIDE SEQUENCE [LARGE SCALE GENOMIC DNA]</scope>
    <source>
        <strain evidence="2">SP5</strain>
    </source>
</reference>
<gene>
    <name evidence="1" type="ORF">FRUB_00173</name>
</gene>